<dbReference type="STRING" id="50429.A0A2B4RIT6"/>
<accession>A0A2B4RIT6</accession>
<dbReference type="InterPro" id="IPR040847">
    <property type="entry name" value="SH3_15"/>
</dbReference>
<keyword evidence="10 11" id="KW-0040">ANK repeat</keyword>
<dbReference type="SUPFAM" id="SSF56219">
    <property type="entry name" value="DNase I-like"/>
    <property type="match status" value="1"/>
</dbReference>
<dbReference type="Gene3D" id="3.30.40.10">
    <property type="entry name" value="Zinc/RING finger domain, C3HC4 (zinc finger)"/>
    <property type="match status" value="1"/>
</dbReference>
<evidence type="ECO:0000256" key="3">
    <source>
        <dbReference type="ARBA" id="ARBA00012483"/>
    </source>
</evidence>
<dbReference type="Proteomes" id="UP000225706">
    <property type="component" value="Unassembled WGS sequence"/>
</dbReference>
<dbReference type="Pfam" id="PF13857">
    <property type="entry name" value="Ank_5"/>
    <property type="match status" value="1"/>
</dbReference>
<dbReference type="PANTHER" id="PTHR24202:SF4">
    <property type="entry name" value="E3 UBIQUITIN-PROTEIN LIGASE MIB2-RELATED"/>
    <property type="match status" value="1"/>
</dbReference>
<feature type="repeat" description="ANK" evidence="11">
    <location>
        <begin position="973"/>
        <end position="996"/>
    </location>
</feature>
<evidence type="ECO:0000256" key="2">
    <source>
        <dbReference type="ARBA" id="ARBA00004906"/>
    </source>
</evidence>
<proteinExistence type="predicted"/>
<evidence type="ECO:0000256" key="6">
    <source>
        <dbReference type="ARBA" id="ARBA00022737"/>
    </source>
</evidence>
<evidence type="ECO:0000313" key="17">
    <source>
        <dbReference type="EMBL" id="PFX16723.1"/>
    </source>
</evidence>
<dbReference type="SUPFAM" id="SSF57850">
    <property type="entry name" value="RING/U-box"/>
    <property type="match status" value="1"/>
</dbReference>
<dbReference type="Gene3D" id="2.30.30.40">
    <property type="entry name" value="SH3 Domains"/>
    <property type="match status" value="1"/>
</dbReference>
<dbReference type="InterPro" id="IPR036691">
    <property type="entry name" value="Endo/exonu/phosph_ase_sf"/>
</dbReference>
<dbReference type="FunFam" id="2.30.30.40:FF:000044">
    <property type="entry name" value="E3 ubiquitin-protein ligase MIB2, putative"/>
    <property type="match status" value="1"/>
</dbReference>
<name>A0A2B4RIT6_STYPI</name>
<evidence type="ECO:0000256" key="5">
    <source>
        <dbReference type="ARBA" id="ARBA00022723"/>
    </source>
</evidence>
<dbReference type="Pfam" id="PF12796">
    <property type="entry name" value="Ank_2"/>
    <property type="match status" value="2"/>
</dbReference>
<evidence type="ECO:0000256" key="9">
    <source>
        <dbReference type="ARBA" id="ARBA00022833"/>
    </source>
</evidence>
<dbReference type="EC" id="2.3.2.27" evidence="3"/>
<comment type="caution">
    <text evidence="17">The sequence shown here is derived from an EMBL/GenBank/DDBJ whole genome shotgun (WGS) entry which is preliminary data.</text>
</comment>
<comment type="pathway">
    <text evidence="2">Protein modification; protein ubiquitination.</text>
</comment>
<evidence type="ECO:0000256" key="7">
    <source>
        <dbReference type="ARBA" id="ARBA00022771"/>
    </source>
</evidence>
<feature type="region of interest" description="Disordered" evidence="14">
    <location>
        <begin position="1094"/>
        <end position="1132"/>
    </location>
</feature>
<dbReference type="Pfam" id="PF16977">
    <property type="entry name" value="ApeC"/>
    <property type="match status" value="1"/>
</dbReference>
<dbReference type="InterPro" id="IPR010606">
    <property type="entry name" value="Mib_Herc2"/>
</dbReference>
<evidence type="ECO:0000256" key="1">
    <source>
        <dbReference type="ARBA" id="ARBA00000900"/>
    </source>
</evidence>
<dbReference type="Pfam" id="PF06701">
    <property type="entry name" value="MIB_HERC2"/>
    <property type="match status" value="1"/>
</dbReference>
<evidence type="ECO:0000256" key="11">
    <source>
        <dbReference type="PROSITE-ProRule" id="PRU00023"/>
    </source>
</evidence>
<dbReference type="Pfam" id="PF13920">
    <property type="entry name" value="zf-C3HC4_3"/>
    <property type="match status" value="1"/>
</dbReference>
<dbReference type="EMBL" id="LSMT01000523">
    <property type="protein sequence ID" value="PFX16723.1"/>
    <property type="molecule type" value="Genomic_DNA"/>
</dbReference>
<dbReference type="GO" id="GO:0005737">
    <property type="term" value="C:cytoplasm"/>
    <property type="evidence" value="ECO:0007669"/>
    <property type="project" value="TreeGrafter"/>
</dbReference>
<feature type="compositionally biased region" description="Low complexity" evidence="14">
    <location>
        <begin position="662"/>
        <end position="678"/>
    </location>
</feature>
<dbReference type="InterPro" id="IPR036770">
    <property type="entry name" value="Ankyrin_rpt-contain_sf"/>
</dbReference>
<dbReference type="PROSITE" id="PS50089">
    <property type="entry name" value="ZF_RING_2"/>
    <property type="match status" value="1"/>
</dbReference>
<evidence type="ECO:0000256" key="10">
    <source>
        <dbReference type="ARBA" id="ARBA00023043"/>
    </source>
</evidence>
<dbReference type="InterPro" id="IPR002110">
    <property type="entry name" value="Ankyrin_rpt"/>
</dbReference>
<dbReference type="InterPro" id="IPR013083">
    <property type="entry name" value="Znf_RING/FYVE/PHD"/>
</dbReference>
<dbReference type="SMART" id="SM00248">
    <property type="entry name" value="ANK"/>
    <property type="match status" value="7"/>
</dbReference>
<sequence>MAMNLLGNRVVRGEDWQWGNQDGGEGFVGTVVQVGRDKKSPSTAQLVYVQWDCGARANYRAGFQGKHDLRVLCLTNGVNAFLAKLVKRKDPPVSKHSYLCSQHFSEDFFKRCVRGKRYLKSGSVLTRFSFSPEEKPKRKAPVDRSAAGETKTKHEVKDEVLLNSQSNSIDNLADLESVDIPSQEDGFPSFITDKAKAAKSKEELLIEQLKKREEEVRRLKECLQVQRKELEEELIEKIKLDLNKKGSLGKSWKVDLKCTSPAVGGYFYRDHLPPLTMQIRKSQSGFSTGDKVYLQKLTTKKLQELSAGHGEWNPQMERYTGKIGVVQDFTANGDVVVEYLDRRWIYNPAALTKVQQFKKGDEVVVKSDKNLVKELQKDHGGWNEAMISIDELESGHTALHVACHQGHCDIIRELLERGANRDILERSFIYLFIYFNFLNKKKKQDYQGYTAMHHSTYQDRTGEALKLLLEKGFDPNARHLSNRSTPLHLAVKMKNETAVRILTQCPECNVDLQDEAGDTPLHVAILLEHHSIMDMLLDCPRICLTLCNRKGFNYLQLAVLKGNKRTTSNKKVPSFGLSSESQTEPEVDGASSSASVATLIDETENSDENQTDSASSTDQAENTFLGRLMSDICSGDQQESALVEISDEMESDDSKVGETAEESLSSSQSEPLASSSTPQSNLSKRHRRLNGNKLRVLSINACSLRSTSKRLEFQNIVDQYKPSIINVNETHLDDSIYSNEIVDKGYTIFRKDRNMHAGGVLSAFSSDLIVSQEHELSGNYEGIWSKLEIAGMKPPYIGSIYRPPDSDINSLEALDYALCHLSEKSRPTLPNVLLTGDFNLPGISWSDDNYLIQSSSSYCLKEQIDNIPSLGPSPYPDIPSSVFDVSGIIKLLANINPNKANGPDLIPCRVLKEAAAEIAPFLQFLYTQSVATGQLPADWLKANITPVFKKGRGSAVERIFAKTGNSLNVAKDDGYTTLHIAALNDHREIAKMLLKKPGCDINAPTAANQSVLHLAAYKGYPVMVEMLLDHGASVNAVDNDGDTALHITLMKERNLRVMENIVLEVTNQVEAETWAPDISNSSVVEAVEIEGNNTDTEMSDSKILQSQTQSQDHDVDMGQETENEDKNPSTSDDQKLLCYICEEIEAVVAFKPCGHTFVCIECAARLKRCLECKTPITGKGTRGNPKFPEGLHFVGVGYNLLEGNPEGGDVSNGSVEPGLLSTRKVFKLTWNENKVTLDKKYVVPYHVSFAPRQSCVKTNKKEVFSGSKSYREKLSVDVQSSGYGQVKKKTSKYHNVFFEEKHLDHQNSGRGVHSSELVGTRRERVKKALEENPKLKNAEVPAGSLAKSNMEQKFCLKTEEGDKKNGLQWPRGQYCILKKGECAEGFRQGHIRWDDENSNNKDRPSGALPAGMYDRNTHIQHCCGSDGHATNAIILPTDSPFVLLKSNTHQCQHVRGMRARVRIPEGPSSNGDSIRSGPIYTSPLHTVGEIVIDPFPHITCQANSLRSVYPLKYGH</sequence>
<evidence type="ECO:0000259" key="16">
    <source>
        <dbReference type="PROSITE" id="PS51416"/>
    </source>
</evidence>
<evidence type="ECO:0000256" key="13">
    <source>
        <dbReference type="SAM" id="Coils"/>
    </source>
</evidence>
<keyword evidence="4" id="KW-0808">Transferase</keyword>
<dbReference type="PRINTS" id="PR01415">
    <property type="entry name" value="ANKYRIN"/>
</dbReference>
<dbReference type="PROSITE" id="PS50088">
    <property type="entry name" value="ANK_REPEAT"/>
    <property type="match status" value="5"/>
</dbReference>
<keyword evidence="5" id="KW-0479">Metal-binding</keyword>
<feature type="region of interest" description="Disordered" evidence="14">
    <location>
        <begin position="647"/>
        <end position="687"/>
    </location>
</feature>
<feature type="repeat" description="ANK" evidence="11">
    <location>
        <begin position="447"/>
        <end position="480"/>
    </location>
</feature>
<dbReference type="SUPFAM" id="SSF48403">
    <property type="entry name" value="Ankyrin repeat"/>
    <property type="match status" value="2"/>
</dbReference>
<dbReference type="GO" id="GO:0008270">
    <property type="term" value="F:zinc ion binding"/>
    <property type="evidence" value="ECO:0007669"/>
    <property type="project" value="UniProtKB-KW"/>
</dbReference>
<keyword evidence="9" id="KW-0862">Zinc</keyword>
<dbReference type="Pfam" id="PF00023">
    <property type="entry name" value="Ank"/>
    <property type="match status" value="1"/>
</dbReference>
<evidence type="ECO:0000256" key="12">
    <source>
        <dbReference type="PROSITE-ProRule" id="PRU00175"/>
    </source>
</evidence>
<keyword evidence="13" id="KW-0175">Coiled coil</keyword>
<keyword evidence="8" id="KW-0833">Ubl conjugation pathway</keyword>
<reference evidence="18" key="1">
    <citation type="journal article" date="2017" name="bioRxiv">
        <title>Comparative analysis of the genomes of Stylophora pistillata and Acropora digitifera provides evidence for extensive differences between species of corals.</title>
        <authorList>
            <person name="Voolstra C.R."/>
            <person name="Li Y."/>
            <person name="Liew Y.J."/>
            <person name="Baumgarten S."/>
            <person name="Zoccola D."/>
            <person name="Flot J.-F."/>
            <person name="Tambutte S."/>
            <person name="Allemand D."/>
            <person name="Aranda M."/>
        </authorList>
    </citation>
    <scope>NUCLEOTIDE SEQUENCE [LARGE SCALE GENOMIC DNA]</scope>
</reference>
<dbReference type="PROSITE" id="PS50297">
    <property type="entry name" value="ANK_REP_REGION"/>
    <property type="match status" value="5"/>
</dbReference>
<gene>
    <name evidence="17" type="primary">MIB2</name>
    <name evidence="17" type="ORF">AWC38_SpisGene18981</name>
</gene>
<feature type="repeat" description="ANK" evidence="11">
    <location>
        <begin position="516"/>
        <end position="538"/>
    </location>
</feature>
<keyword evidence="6" id="KW-0677">Repeat</keyword>
<evidence type="ECO:0000256" key="8">
    <source>
        <dbReference type="ARBA" id="ARBA00022786"/>
    </source>
</evidence>
<feature type="repeat" description="ANK" evidence="11">
    <location>
        <begin position="394"/>
        <end position="426"/>
    </location>
</feature>
<keyword evidence="7 12" id="KW-0863">Zinc-finger</keyword>
<feature type="domain" description="RING-type" evidence="15">
    <location>
        <begin position="1138"/>
        <end position="1173"/>
    </location>
</feature>
<dbReference type="PANTHER" id="PTHR24202">
    <property type="entry name" value="E3 UBIQUITIN-PROTEIN LIGASE MIB2"/>
    <property type="match status" value="1"/>
</dbReference>
<dbReference type="OrthoDB" id="5944935at2759"/>
<feature type="domain" description="MIB/HERC2" evidence="16">
    <location>
        <begin position="1"/>
        <end position="75"/>
    </location>
</feature>
<dbReference type="InterPro" id="IPR031569">
    <property type="entry name" value="ApeC"/>
</dbReference>
<organism evidence="17 18">
    <name type="scientific">Stylophora pistillata</name>
    <name type="common">Smooth cauliflower coral</name>
    <dbReference type="NCBI Taxonomy" id="50429"/>
    <lineage>
        <taxon>Eukaryota</taxon>
        <taxon>Metazoa</taxon>
        <taxon>Cnidaria</taxon>
        <taxon>Anthozoa</taxon>
        <taxon>Hexacorallia</taxon>
        <taxon>Scleractinia</taxon>
        <taxon>Astrocoeniina</taxon>
        <taxon>Pocilloporidae</taxon>
        <taxon>Stylophora</taxon>
    </lineage>
</organism>
<evidence type="ECO:0000313" key="18">
    <source>
        <dbReference type="Proteomes" id="UP000225706"/>
    </source>
</evidence>
<evidence type="ECO:0000259" key="15">
    <source>
        <dbReference type="PROSITE" id="PS50089"/>
    </source>
</evidence>
<protein>
    <recommendedName>
        <fullName evidence="3">RING-type E3 ubiquitin transferase</fullName>
        <ecNumber evidence="3">2.3.2.27</ecNumber>
    </recommendedName>
</protein>
<keyword evidence="18" id="KW-1185">Reference proteome</keyword>
<dbReference type="Gene3D" id="1.25.40.20">
    <property type="entry name" value="Ankyrin repeat-containing domain"/>
    <property type="match status" value="2"/>
</dbReference>
<dbReference type="Pfam" id="PF18346">
    <property type="entry name" value="SH3_15"/>
    <property type="match status" value="1"/>
</dbReference>
<dbReference type="UniPathway" id="UPA00143"/>
<dbReference type="GO" id="GO:0061630">
    <property type="term" value="F:ubiquitin protein ligase activity"/>
    <property type="evidence" value="ECO:0007669"/>
    <property type="project" value="UniProtKB-EC"/>
</dbReference>
<dbReference type="Gene3D" id="3.60.10.10">
    <property type="entry name" value="Endonuclease/exonuclease/phosphatase"/>
    <property type="match status" value="1"/>
</dbReference>
<feature type="repeat" description="ANK" evidence="11">
    <location>
        <begin position="1007"/>
        <end position="1039"/>
    </location>
</feature>
<feature type="coiled-coil region" evidence="13">
    <location>
        <begin position="192"/>
        <end position="240"/>
    </location>
</feature>
<evidence type="ECO:0000256" key="4">
    <source>
        <dbReference type="ARBA" id="ARBA00022679"/>
    </source>
</evidence>
<dbReference type="GO" id="GO:0016567">
    <property type="term" value="P:protein ubiquitination"/>
    <property type="evidence" value="ECO:0007669"/>
    <property type="project" value="UniProtKB-UniPathway"/>
</dbReference>
<dbReference type="InterPro" id="IPR001841">
    <property type="entry name" value="Znf_RING"/>
</dbReference>
<evidence type="ECO:0000256" key="14">
    <source>
        <dbReference type="SAM" id="MobiDB-lite"/>
    </source>
</evidence>
<dbReference type="SUPFAM" id="SSF159034">
    <property type="entry name" value="Mib/herc2 domain-like"/>
    <property type="match status" value="1"/>
</dbReference>
<dbReference type="InterPro" id="IPR037252">
    <property type="entry name" value="Mib_Herc2_sf"/>
</dbReference>
<comment type="catalytic activity">
    <reaction evidence="1">
        <text>S-ubiquitinyl-[E2 ubiquitin-conjugating enzyme]-L-cysteine + [acceptor protein]-L-lysine = [E2 ubiquitin-conjugating enzyme]-L-cysteine + N(6)-ubiquitinyl-[acceptor protein]-L-lysine.</text>
        <dbReference type="EC" id="2.3.2.27"/>
    </reaction>
</comment>
<feature type="compositionally biased region" description="Polar residues" evidence="14">
    <location>
        <begin position="1094"/>
        <end position="1110"/>
    </location>
</feature>
<feature type="compositionally biased region" description="Polar residues" evidence="14">
    <location>
        <begin position="569"/>
        <end position="595"/>
    </location>
</feature>
<dbReference type="PROSITE" id="PS51416">
    <property type="entry name" value="MIB_HERC2"/>
    <property type="match status" value="1"/>
</dbReference>
<feature type="region of interest" description="Disordered" evidence="14">
    <location>
        <begin position="568"/>
        <end position="595"/>
    </location>
</feature>